<keyword evidence="3" id="KW-0408">Iron</keyword>
<dbReference type="InterPro" id="IPR023885">
    <property type="entry name" value="4Fe4S-binding_SPASM_dom"/>
</dbReference>
<evidence type="ECO:0000313" key="6">
    <source>
        <dbReference type="EMBL" id="OGI87253.1"/>
    </source>
</evidence>
<dbReference type="GO" id="GO:0003824">
    <property type="term" value="F:catalytic activity"/>
    <property type="evidence" value="ECO:0007669"/>
    <property type="project" value="InterPro"/>
</dbReference>
<dbReference type="InterPro" id="IPR050377">
    <property type="entry name" value="Radical_SAM_PqqE_MftC-like"/>
</dbReference>
<dbReference type="AlphaFoldDB" id="A0A1F6WZG2"/>
<name>A0A1F6WZG2_9BACT</name>
<dbReference type="InterPro" id="IPR007197">
    <property type="entry name" value="rSAM"/>
</dbReference>
<dbReference type="PANTHER" id="PTHR11228">
    <property type="entry name" value="RADICAL SAM DOMAIN PROTEIN"/>
    <property type="match status" value="1"/>
</dbReference>
<dbReference type="GO" id="GO:0006783">
    <property type="term" value="P:heme biosynthetic process"/>
    <property type="evidence" value="ECO:0007669"/>
    <property type="project" value="TreeGrafter"/>
</dbReference>
<dbReference type="Gene3D" id="3.20.20.70">
    <property type="entry name" value="Aldolase class I"/>
    <property type="match status" value="1"/>
</dbReference>
<dbReference type="PANTHER" id="PTHR11228:SF7">
    <property type="entry name" value="PQQA PEPTIDE CYCLASE"/>
    <property type="match status" value="1"/>
</dbReference>
<dbReference type="GO" id="GO:0051536">
    <property type="term" value="F:iron-sulfur cluster binding"/>
    <property type="evidence" value="ECO:0007669"/>
    <property type="project" value="UniProtKB-KW"/>
</dbReference>
<gene>
    <name evidence="6" type="ORF">A2995_01060</name>
</gene>
<dbReference type="InterPro" id="IPR013785">
    <property type="entry name" value="Aldolase_TIM"/>
</dbReference>
<organism evidence="6 7">
    <name type="scientific">Candidatus Nomurabacteria bacterium RIFCSPLOWO2_01_FULL_33_24</name>
    <dbReference type="NCBI Taxonomy" id="1801765"/>
    <lineage>
        <taxon>Bacteria</taxon>
        <taxon>Candidatus Nomuraibacteriota</taxon>
    </lineage>
</organism>
<evidence type="ECO:0000256" key="2">
    <source>
        <dbReference type="ARBA" id="ARBA00022723"/>
    </source>
</evidence>
<proteinExistence type="predicted"/>
<dbReference type="SFLD" id="SFLDS00029">
    <property type="entry name" value="Radical_SAM"/>
    <property type="match status" value="1"/>
</dbReference>
<evidence type="ECO:0000259" key="5">
    <source>
        <dbReference type="Pfam" id="PF13186"/>
    </source>
</evidence>
<protein>
    <recommendedName>
        <fullName evidence="5">4Fe4S-binding SPASM domain-containing protein</fullName>
    </recommendedName>
</protein>
<keyword evidence="4" id="KW-0411">Iron-sulfur</keyword>
<evidence type="ECO:0000313" key="7">
    <source>
        <dbReference type="Proteomes" id="UP000185809"/>
    </source>
</evidence>
<dbReference type="SUPFAM" id="SSF102114">
    <property type="entry name" value="Radical SAM enzymes"/>
    <property type="match status" value="1"/>
</dbReference>
<dbReference type="Proteomes" id="UP000185809">
    <property type="component" value="Unassembled WGS sequence"/>
</dbReference>
<dbReference type="Pfam" id="PF13186">
    <property type="entry name" value="SPASM"/>
    <property type="match status" value="1"/>
</dbReference>
<sequence>MKNKFPNVQPVNFIPKKLAIWGWHFPKNRIGEKIIINGKDIKKLLTLDINISDSKFASIVNSSSLSDVKKVFAKNYPCPHSCPGCFNNTVVKNTIMTYAEVVNIIDQGLKLGLESIKFLGPGELLANPNLFQILDDLQKRNIIVGIFTKGAIMGSDVLSQMYHGINSQEFVNKLTNYNNITFLVGSRSFDSEIENKYIPTKTPKLRDAFNYHESRNIAIERLCQAGMNSDQEKQRLAIITSPVGPETIDGVSEIFKWGCDRNIPVLITTTMVSGKGHKLVKSHQGLEFERKYKDLAVEIYLFLINKEAKTIDELKQEKVSPYVGIAPCNQLTHGLYIHYDGEVWRCPGNDTARFVVHGNIRNSSLLDIWLGSKNYKINKFNNGCVKDEISIPKDFYQTVLRRLI</sequence>
<accession>A0A1F6WZG2</accession>
<reference evidence="6 7" key="1">
    <citation type="journal article" date="2016" name="Nat. Commun.">
        <title>Thousands of microbial genomes shed light on interconnected biogeochemical processes in an aquifer system.</title>
        <authorList>
            <person name="Anantharaman K."/>
            <person name="Brown C.T."/>
            <person name="Hug L.A."/>
            <person name="Sharon I."/>
            <person name="Castelle C.J."/>
            <person name="Probst A.J."/>
            <person name="Thomas B.C."/>
            <person name="Singh A."/>
            <person name="Wilkins M.J."/>
            <person name="Karaoz U."/>
            <person name="Brodie E.L."/>
            <person name="Williams K.H."/>
            <person name="Hubbard S.S."/>
            <person name="Banfield J.F."/>
        </authorList>
    </citation>
    <scope>NUCLEOTIDE SEQUENCE [LARGE SCALE GENOMIC DNA]</scope>
</reference>
<feature type="domain" description="4Fe4S-binding SPASM" evidence="5">
    <location>
        <begin position="328"/>
        <end position="377"/>
    </location>
</feature>
<evidence type="ECO:0000256" key="1">
    <source>
        <dbReference type="ARBA" id="ARBA00022691"/>
    </source>
</evidence>
<dbReference type="InterPro" id="IPR058240">
    <property type="entry name" value="rSAM_sf"/>
</dbReference>
<keyword evidence="2" id="KW-0479">Metal-binding</keyword>
<comment type="caution">
    <text evidence="6">The sequence shown here is derived from an EMBL/GenBank/DDBJ whole genome shotgun (WGS) entry which is preliminary data.</text>
</comment>
<evidence type="ECO:0000256" key="3">
    <source>
        <dbReference type="ARBA" id="ARBA00023004"/>
    </source>
</evidence>
<keyword evidence="1" id="KW-0949">S-adenosyl-L-methionine</keyword>
<dbReference type="CDD" id="cd21109">
    <property type="entry name" value="SPASM"/>
    <property type="match status" value="1"/>
</dbReference>
<evidence type="ECO:0000256" key="4">
    <source>
        <dbReference type="ARBA" id="ARBA00023014"/>
    </source>
</evidence>
<dbReference type="GO" id="GO:0046872">
    <property type="term" value="F:metal ion binding"/>
    <property type="evidence" value="ECO:0007669"/>
    <property type="project" value="UniProtKB-KW"/>
</dbReference>
<dbReference type="EMBL" id="MFUP01000014">
    <property type="protein sequence ID" value="OGI87253.1"/>
    <property type="molecule type" value="Genomic_DNA"/>
</dbReference>